<dbReference type="RefSeq" id="WP_237875554.1">
    <property type="nucleotide sequence ID" value="NZ_JAKLTR010000017.1"/>
</dbReference>
<dbReference type="Proteomes" id="UP001165367">
    <property type="component" value="Unassembled WGS sequence"/>
</dbReference>
<organism evidence="1 2">
    <name type="scientific">Terrimonas ginsenosidimutans</name>
    <dbReference type="NCBI Taxonomy" id="2908004"/>
    <lineage>
        <taxon>Bacteria</taxon>
        <taxon>Pseudomonadati</taxon>
        <taxon>Bacteroidota</taxon>
        <taxon>Chitinophagia</taxon>
        <taxon>Chitinophagales</taxon>
        <taxon>Chitinophagaceae</taxon>
        <taxon>Terrimonas</taxon>
    </lineage>
</organism>
<keyword evidence="2" id="KW-1185">Reference proteome</keyword>
<accession>A0ABS9KXC3</accession>
<proteinExistence type="predicted"/>
<reference evidence="1" key="1">
    <citation type="submission" date="2022-01" db="EMBL/GenBank/DDBJ databases">
        <authorList>
            <person name="Jo J.-H."/>
            <person name="Im W.-T."/>
        </authorList>
    </citation>
    <scope>NUCLEOTIDE SEQUENCE</scope>
    <source>
        <strain evidence="1">NA20</strain>
    </source>
</reference>
<gene>
    <name evidence="1" type="ORF">LZZ85_22165</name>
</gene>
<protein>
    <submittedName>
        <fullName evidence="1">Uncharacterized protein</fullName>
    </submittedName>
</protein>
<sequence>MKKWRQLIQSFFTRYIVAPEPTTSVAIVKRPEVDLQMTRFEVWQSLKSAKRQIPFLLNYADNHPTVMDELRMEGWRIDMQIGPDGSLGYAISVDRPNMMS</sequence>
<evidence type="ECO:0000313" key="1">
    <source>
        <dbReference type="EMBL" id="MCG2617017.1"/>
    </source>
</evidence>
<dbReference type="EMBL" id="JAKLTR010000017">
    <property type="protein sequence ID" value="MCG2617017.1"/>
    <property type="molecule type" value="Genomic_DNA"/>
</dbReference>
<name>A0ABS9KXC3_9BACT</name>
<comment type="caution">
    <text evidence="1">The sequence shown here is derived from an EMBL/GenBank/DDBJ whole genome shotgun (WGS) entry which is preliminary data.</text>
</comment>
<evidence type="ECO:0000313" key="2">
    <source>
        <dbReference type="Proteomes" id="UP001165367"/>
    </source>
</evidence>